<dbReference type="EMBL" id="GL733076">
    <property type="protein sequence ID" value="EFX63436.1"/>
    <property type="molecule type" value="Genomic_DNA"/>
</dbReference>
<evidence type="ECO:0000313" key="9">
    <source>
        <dbReference type="Proteomes" id="UP000000305"/>
    </source>
</evidence>
<evidence type="ECO:0000256" key="3">
    <source>
        <dbReference type="ARBA" id="ARBA00022692"/>
    </source>
</evidence>
<evidence type="ECO:0000256" key="2">
    <source>
        <dbReference type="ARBA" id="ARBA00022475"/>
    </source>
</evidence>
<gene>
    <name evidence="8" type="ORF">DAPPUDRAFT_268443</name>
</gene>
<keyword evidence="4" id="KW-1133">Transmembrane helix</keyword>
<proteinExistence type="predicted"/>
<evidence type="ECO:0000256" key="1">
    <source>
        <dbReference type="ARBA" id="ARBA00004651"/>
    </source>
</evidence>
<dbReference type="KEGG" id="dpx:DAPPUDRAFT_268443"/>
<reference evidence="8 9" key="1">
    <citation type="journal article" date="2011" name="Science">
        <title>The ecoresponsive genome of Daphnia pulex.</title>
        <authorList>
            <person name="Colbourne J.K."/>
            <person name="Pfrender M.E."/>
            <person name="Gilbert D."/>
            <person name="Thomas W.K."/>
            <person name="Tucker A."/>
            <person name="Oakley T.H."/>
            <person name="Tokishita S."/>
            <person name="Aerts A."/>
            <person name="Arnold G.J."/>
            <person name="Basu M.K."/>
            <person name="Bauer D.J."/>
            <person name="Caceres C.E."/>
            <person name="Carmel L."/>
            <person name="Casola C."/>
            <person name="Choi J.H."/>
            <person name="Detter J.C."/>
            <person name="Dong Q."/>
            <person name="Dusheyko S."/>
            <person name="Eads B.D."/>
            <person name="Frohlich T."/>
            <person name="Geiler-Samerotte K.A."/>
            <person name="Gerlach D."/>
            <person name="Hatcher P."/>
            <person name="Jogdeo S."/>
            <person name="Krijgsveld J."/>
            <person name="Kriventseva E.V."/>
            <person name="Kultz D."/>
            <person name="Laforsch C."/>
            <person name="Lindquist E."/>
            <person name="Lopez J."/>
            <person name="Manak J.R."/>
            <person name="Muller J."/>
            <person name="Pangilinan J."/>
            <person name="Patwardhan R.P."/>
            <person name="Pitluck S."/>
            <person name="Pritham E.J."/>
            <person name="Rechtsteiner A."/>
            <person name="Rho M."/>
            <person name="Rogozin I.B."/>
            <person name="Sakarya O."/>
            <person name="Salamov A."/>
            <person name="Schaack S."/>
            <person name="Shapiro H."/>
            <person name="Shiga Y."/>
            <person name="Skalitzky C."/>
            <person name="Smith Z."/>
            <person name="Souvorov A."/>
            <person name="Sung W."/>
            <person name="Tang Z."/>
            <person name="Tsuchiya D."/>
            <person name="Tu H."/>
            <person name="Vos H."/>
            <person name="Wang M."/>
            <person name="Wolf Y.I."/>
            <person name="Yamagata H."/>
            <person name="Yamada T."/>
            <person name="Ye Y."/>
            <person name="Shaw J.R."/>
            <person name="Andrews J."/>
            <person name="Crease T.J."/>
            <person name="Tang H."/>
            <person name="Lucas S.M."/>
            <person name="Robertson H.M."/>
            <person name="Bork P."/>
            <person name="Koonin E.V."/>
            <person name="Zdobnov E.M."/>
            <person name="Grigoriev I.V."/>
            <person name="Lynch M."/>
            <person name="Boore J.L."/>
        </authorList>
    </citation>
    <scope>NUCLEOTIDE SEQUENCE [LARGE SCALE GENOMIC DNA]</scope>
</reference>
<accession>E9HXU4</accession>
<evidence type="ECO:0000256" key="6">
    <source>
        <dbReference type="ARBA" id="ARBA00023170"/>
    </source>
</evidence>
<dbReference type="PhylomeDB" id="E9HXU4"/>
<evidence type="ECO:0000256" key="5">
    <source>
        <dbReference type="ARBA" id="ARBA00023136"/>
    </source>
</evidence>
<evidence type="ECO:0000256" key="7">
    <source>
        <dbReference type="ARBA" id="ARBA00023180"/>
    </source>
</evidence>
<keyword evidence="3" id="KW-0812">Transmembrane</keyword>
<dbReference type="AlphaFoldDB" id="E9HXU4"/>
<comment type="subcellular location">
    <subcellularLocation>
        <location evidence="1">Cell membrane</location>
        <topology evidence="1">Multi-pass membrane protein</topology>
    </subcellularLocation>
</comment>
<keyword evidence="5" id="KW-0472">Membrane</keyword>
<protein>
    <submittedName>
        <fullName evidence="8">Uncharacterized protein</fullName>
    </submittedName>
</protein>
<keyword evidence="6" id="KW-0675">Receptor</keyword>
<evidence type="ECO:0000313" key="8">
    <source>
        <dbReference type="EMBL" id="EFX63436.1"/>
    </source>
</evidence>
<sequence>MQSGNYVYIHGKPVIQKIIAMDREQTGSCHFTMASESFWSGHLYFFLQKKSPYTETINRGILRMQENGLLGKWTTEEWEKGCLLEH</sequence>
<dbReference type="SUPFAM" id="SSF53850">
    <property type="entry name" value="Periplasmic binding protein-like II"/>
    <property type="match status" value="1"/>
</dbReference>
<keyword evidence="2" id="KW-1003">Cell membrane</keyword>
<dbReference type="InterPro" id="IPR052192">
    <property type="entry name" value="Insect_Ionotropic_Sensory_Rcpt"/>
</dbReference>
<dbReference type="InParanoid" id="E9HXU4"/>
<organism evidence="8 9">
    <name type="scientific">Daphnia pulex</name>
    <name type="common">Water flea</name>
    <dbReference type="NCBI Taxonomy" id="6669"/>
    <lineage>
        <taxon>Eukaryota</taxon>
        <taxon>Metazoa</taxon>
        <taxon>Ecdysozoa</taxon>
        <taxon>Arthropoda</taxon>
        <taxon>Crustacea</taxon>
        <taxon>Branchiopoda</taxon>
        <taxon>Diplostraca</taxon>
        <taxon>Cladocera</taxon>
        <taxon>Anomopoda</taxon>
        <taxon>Daphniidae</taxon>
        <taxon>Daphnia</taxon>
    </lineage>
</organism>
<dbReference type="PANTHER" id="PTHR42643:SF24">
    <property type="entry name" value="IONOTROPIC RECEPTOR 60A"/>
    <property type="match status" value="1"/>
</dbReference>
<dbReference type="OrthoDB" id="5984008at2759"/>
<dbReference type="PANTHER" id="PTHR42643">
    <property type="entry name" value="IONOTROPIC RECEPTOR 20A-RELATED"/>
    <property type="match status" value="1"/>
</dbReference>
<dbReference type="GO" id="GO:0005886">
    <property type="term" value="C:plasma membrane"/>
    <property type="evidence" value="ECO:0007669"/>
    <property type="project" value="UniProtKB-SubCell"/>
</dbReference>
<evidence type="ECO:0000256" key="4">
    <source>
        <dbReference type="ARBA" id="ARBA00022989"/>
    </source>
</evidence>
<dbReference type="Proteomes" id="UP000000305">
    <property type="component" value="Unassembled WGS sequence"/>
</dbReference>
<dbReference type="Gene3D" id="3.40.190.10">
    <property type="entry name" value="Periplasmic binding protein-like II"/>
    <property type="match status" value="2"/>
</dbReference>
<dbReference type="HOGENOM" id="CLU_2500191_0_0_1"/>
<keyword evidence="7" id="KW-0325">Glycoprotein</keyword>
<name>E9HXU4_DAPPU</name>
<keyword evidence="9" id="KW-1185">Reference proteome</keyword>